<dbReference type="Gene3D" id="3.50.50.60">
    <property type="entry name" value="FAD/NAD(P)-binding domain"/>
    <property type="match status" value="1"/>
</dbReference>
<evidence type="ECO:0000256" key="5">
    <source>
        <dbReference type="ARBA" id="ARBA00023014"/>
    </source>
</evidence>
<dbReference type="RefSeq" id="WP_206586859.1">
    <property type="nucleotide sequence ID" value="NZ_JAFKCU010000002.1"/>
</dbReference>
<evidence type="ECO:0000256" key="6">
    <source>
        <dbReference type="SAM" id="SignalP"/>
    </source>
</evidence>
<keyword evidence="5" id="KW-0411">Iron-sulfur</keyword>
<feature type="chain" id="PRO_5047486831" evidence="6">
    <location>
        <begin position="22"/>
        <end position="615"/>
    </location>
</feature>
<gene>
    <name evidence="7" type="ORF">J0A69_12350</name>
</gene>
<sequence length="615" mass="69033">MNRLILSYAFCIVFSSLIASCAENIPETTNDFKVDVCIYGATPAGIASAISASKLDKSVILIEPTVRIGGMVTNGLSHTDFHSFEALSGTFLDFTQRVEKYYSNQYGENSKQVEDSFRGTFGEPKVNLMIFQQMLDEHPNIKVIKEASLSEVRISNSKILSTEFKRGENNLKLQAEIFIDATYEGDLMAMAGVSYTVGREGKDVYNESLAPDTTDNQLQAYNFRFCATEDPANRVEVKKPYGYDRNDFVEILPILESGVFDKVFGYPPQKAIYKAHLPVNPNNKFDINDMSKGIVRLSLPGKNLGWPDGSPEQRKEIFEDHLYHNVGLLYFLQNDSEVPEKYRTDAKNWGWCKDEFVENDHLPLQLYVREARRMIGQHIYIQKDSEPVGEDSRAVFHESSIATGDYGNNCHGTHHVGPLIGGMHEGEFYNPVPPYQIPYGVLLPKEVNNLLVPVAISSSHVGFCALRLEPIWTSLGQAAGFAAALAIDSKKNPDKIEVDILQETLHEDGSATIYVGDVLPSDSNFEVVQWWGAQGGLHQLNTTSKPGQRGKNIVGQYYEAAPLHDVNLEKTLEPETKDRWIVISRKIGIQDKDLNILQQMEKRGDFIREAYNLTH</sequence>
<dbReference type="Pfam" id="PF12831">
    <property type="entry name" value="FAD_oxidored"/>
    <property type="match status" value="1"/>
</dbReference>
<dbReference type="InterPro" id="IPR036188">
    <property type="entry name" value="FAD/NAD-bd_sf"/>
</dbReference>
<dbReference type="EMBL" id="JAFKCU010000002">
    <property type="protein sequence ID" value="MBN7816230.1"/>
    <property type="molecule type" value="Genomic_DNA"/>
</dbReference>
<evidence type="ECO:0000313" key="8">
    <source>
        <dbReference type="Proteomes" id="UP000664480"/>
    </source>
</evidence>
<feature type="signal peptide" evidence="6">
    <location>
        <begin position="1"/>
        <end position="21"/>
    </location>
</feature>
<dbReference type="InterPro" id="IPR039650">
    <property type="entry name" value="HdrA-like"/>
</dbReference>
<keyword evidence="8" id="KW-1185">Reference proteome</keyword>
<evidence type="ECO:0000313" key="7">
    <source>
        <dbReference type="EMBL" id="MBN7816230.1"/>
    </source>
</evidence>
<evidence type="ECO:0000256" key="3">
    <source>
        <dbReference type="ARBA" id="ARBA00023002"/>
    </source>
</evidence>
<organism evidence="7 8">
    <name type="scientific">Algoriphagus pacificus</name>
    <dbReference type="NCBI Taxonomy" id="2811234"/>
    <lineage>
        <taxon>Bacteria</taxon>
        <taxon>Pseudomonadati</taxon>
        <taxon>Bacteroidota</taxon>
        <taxon>Cytophagia</taxon>
        <taxon>Cytophagales</taxon>
        <taxon>Cyclobacteriaceae</taxon>
        <taxon>Algoriphagus</taxon>
    </lineage>
</organism>
<proteinExistence type="predicted"/>
<dbReference type="SUPFAM" id="SSF51905">
    <property type="entry name" value="FAD/NAD(P)-binding domain"/>
    <property type="match status" value="1"/>
</dbReference>
<protein>
    <submittedName>
        <fullName evidence="7">FAD-dependent oxidoreductase</fullName>
    </submittedName>
</protein>
<keyword evidence="6" id="KW-0732">Signal</keyword>
<keyword evidence="2" id="KW-0479">Metal-binding</keyword>
<name>A0ABS3CGK4_9BACT</name>
<dbReference type="PANTHER" id="PTHR43498:SF1">
    <property type="entry name" value="COB--COM HETERODISULFIDE REDUCTASE IRON-SULFUR SUBUNIT A"/>
    <property type="match status" value="1"/>
</dbReference>
<accession>A0ABS3CGK4</accession>
<keyword evidence="3" id="KW-0560">Oxidoreductase</keyword>
<dbReference type="PANTHER" id="PTHR43498">
    <property type="entry name" value="FERREDOXIN:COB-COM HETERODISULFIDE REDUCTASE SUBUNIT A"/>
    <property type="match status" value="1"/>
</dbReference>
<evidence type="ECO:0000256" key="4">
    <source>
        <dbReference type="ARBA" id="ARBA00023004"/>
    </source>
</evidence>
<evidence type="ECO:0000256" key="1">
    <source>
        <dbReference type="ARBA" id="ARBA00022485"/>
    </source>
</evidence>
<keyword evidence="1" id="KW-0004">4Fe-4S</keyword>
<keyword evidence="4" id="KW-0408">Iron</keyword>
<dbReference type="PROSITE" id="PS51257">
    <property type="entry name" value="PROKAR_LIPOPROTEIN"/>
    <property type="match status" value="1"/>
</dbReference>
<comment type="caution">
    <text evidence="7">The sequence shown here is derived from an EMBL/GenBank/DDBJ whole genome shotgun (WGS) entry which is preliminary data.</text>
</comment>
<reference evidence="7 8" key="1">
    <citation type="submission" date="2021-03" db="EMBL/GenBank/DDBJ databases">
        <title>novel species isolated from a fishpond in China.</title>
        <authorList>
            <person name="Lu H."/>
            <person name="Cai Z."/>
        </authorList>
    </citation>
    <scope>NUCLEOTIDE SEQUENCE [LARGE SCALE GENOMIC DNA]</scope>
    <source>
        <strain evidence="7 8">YJ13C</strain>
    </source>
</reference>
<evidence type="ECO:0000256" key="2">
    <source>
        <dbReference type="ARBA" id="ARBA00022723"/>
    </source>
</evidence>
<dbReference type="Proteomes" id="UP000664480">
    <property type="component" value="Unassembled WGS sequence"/>
</dbReference>